<dbReference type="RefSeq" id="WP_167563265.1">
    <property type="nucleotide sequence ID" value="NZ_CP049806.1"/>
</dbReference>
<organism evidence="3 4">
    <name type="scientific">Acinetobacter pittii</name>
    <name type="common">Acinetobacter genomosp. 3</name>
    <dbReference type="NCBI Taxonomy" id="48296"/>
    <lineage>
        <taxon>Bacteria</taxon>
        <taxon>Pseudomonadati</taxon>
        <taxon>Pseudomonadota</taxon>
        <taxon>Gammaproteobacteria</taxon>
        <taxon>Moraxellales</taxon>
        <taxon>Moraxellaceae</taxon>
        <taxon>Acinetobacter</taxon>
        <taxon>Acinetobacter calcoaceticus/baumannii complex</taxon>
    </lineage>
</organism>
<feature type="signal peptide" evidence="2">
    <location>
        <begin position="1"/>
        <end position="21"/>
    </location>
</feature>
<evidence type="ECO:0000313" key="4">
    <source>
        <dbReference type="Proteomes" id="UP000501692"/>
    </source>
</evidence>
<accession>A0A6H0FSE6</accession>
<evidence type="ECO:0000256" key="1">
    <source>
        <dbReference type="SAM" id="MobiDB-lite"/>
    </source>
</evidence>
<evidence type="ECO:0000256" key="2">
    <source>
        <dbReference type="SAM" id="SignalP"/>
    </source>
</evidence>
<keyword evidence="2" id="KW-0732">Signal</keyword>
<gene>
    <name evidence="3" type="ORF">G8E09_05895</name>
</gene>
<feature type="chain" id="PRO_5026061992" description="DUF4124 domain-containing protein" evidence="2">
    <location>
        <begin position="22"/>
        <end position="183"/>
    </location>
</feature>
<dbReference type="Proteomes" id="UP000501692">
    <property type="component" value="Chromosome"/>
</dbReference>
<feature type="compositionally biased region" description="Basic and acidic residues" evidence="1">
    <location>
        <begin position="157"/>
        <end position="174"/>
    </location>
</feature>
<proteinExistence type="predicted"/>
<protein>
    <recommendedName>
        <fullName evidence="5">DUF4124 domain-containing protein</fullName>
    </recommendedName>
</protein>
<feature type="region of interest" description="Disordered" evidence="1">
    <location>
        <begin position="157"/>
        <end position="183"/>
    </location>
</feature>
<evidence type="ECO:0000313" key="3">
    <source>
        <dbReference type="EMBL" id="QIT17281.1"/>
    </source>
</evidence>
<evidence type="ECO:0008006" key="5">
    <source>
        <dbReference type="Google" id="ProtNLM"/>
    </source>
</evidence>
<name>A0A6H0FSE6_ACIPI</name>
<dbReference type="EMBL" id="CP049806">
    <property type="protein sequence ID" value="QIT17281.1"/>
    <property type="molecule type" value="Genomic_DNA"/>
</dbReference>
<sequence length="183" mass="20498">MKKQIYLLWVIISVLSTQSNAEINSHTLIMHSGDSPCMYAGNNYLVSKCLSNKDVYSRNKEAMDNKRLQMSEGSPTLESKGRNESCLTKSDLVGVLSGYNISEKNSSDKNNLMDKLKERNQNYSDGNQNTTNTKEKDICDGNKIGCTFAPDSLKEHLREEKKLQKDLDDAEKSRHSGKPKNGG</sequence>
<dbReference type="AlphaFoldDB" id="A0A6H0FSE6"/>
<reference evidence="3 4" key="1">
    <citation type="submission" date="2020-03" db="EMBL/GenBank/DDBJ databases">
        <authorList>
            <person name="Zhang L."/>
            <person name="Han X."/>
            <person name="Chen Y."/>
            <person name="Yu Y."/>
        </authorList>
    </citation>
    <scope>NUCLEOTIDE SEQUENCE [LARGE SCALE GENOMIC DNA]</scope>
    <source>
        <strain evidence="3 4">A1254</strain>
    </source>
</reference>